<protein>
    <submittedName>
        <fullName evidence="8">Methyltransferase RlmB</fullName>
    </submittedName>
</protein>
<dbReference type="Gene3D" id="3.30.1330.30">
    <property type="match status" value="1"/>
</dbReference>
<dbReference type="PANTHER" id="PTHR43191:SF2">
    <property type="entry name" value="RRNA METHYLTRANSFERASE 3, MITOCHONDRIAL"/>
    <property type="match status" value="1"/>
</dbReference>
<feature type="domain" description="tRNA/rRNA methyltransferase SpoU type" evidence="6">
    <location>
        <begin position="280"/>
        <end position="437"/>
    </location>
</feature>
<keyword evidence="9" id="KW-1185">Reference proteome</keyword>
<feature type="region of interest" description="Disordered" evidence="4">
    <location>
        <begin position="209"/>
        <end position="232"/>
    </location>
</feature>
<dbReference type="SUPFAM" id="SSF75217">
    <property type="entry name" value="alpha/beta knot"/>
    <property type="match status" value="1"/>
</dbReference>
<dbReference type="InterPro" id="IPR053888">
    <property type="entry name" value="MRM3-like_sub_bind"/>
</dbReference>
<evidence type="ECO:0000256" key="5">
    <source>
        <dbReference type="SAM" id="Phobius"/>
    </source>
</evidence>
<reference evidence="8" key="1">
    <citation type="submission" date="2020-06" db="EMBL/GenBank/DDBJ databases">
        <authorList>
            <consortium name="Plant Systems Biology data submission"/>
        </authorList>
    </citation>
    <scope>NUCLEOTIDE SEQUENCE</scope>
    <source>
        <strain evidence="8">D6</strain>
    </source>
</reference>
<evidence type="ECO:0000256" key="4">
    <source>
        <dbReference type="SAM" id="MobiDB-lite"/>
    </source>
</evidence>
<dbReference type="OrthoDB" id="270651at2759"/>
<name>A0A9N8EGJ2_9STRA</name>
<dbReference type="InterPro" id="IPR051259">
    <property type="entry name" value="rRNA_Methyltransferase"/>
</dbReference>
<dbReference type="Pfam" id="PF00588">
    <property type="entry name" value="SpoU_methylase"/>
    <property type="match status" value="1"/>
</dbReference>
<gene>
    <name evidence="8" type="ORF">SEMRO_968_G225950.1</name>
</gene>
<sequence>MQPAKLMPQRTLPPTIQLLQPFQHYKHPSEGLWRAEDLRYTMRRRATSPLLRCWFLAYPLIGSGATSFCSVGGISIHSSSLVSAFALHPCRYPSTVRSRRFHVGTSHCRRHSGRAFSTKRQQTPRNTQDRHYATSSSDVLTSTSSNTVKRFVALQQKAKKRRETGETIVEGPRMVLDLLKNPNTRQWVQQIIVASDVDASVRDQLEQVLQEPSADDDDNDNNDDTDSTKHDNIQVMTALPSVVKACSDTVTPQGIVARVQVPLWDPAAIVAEQQTKRAPLYLVLDAVSDPGNMGTLLRSSVAVGVSAVLLLPGSCDVWNPKAVRSAMGGSFLVPTFSMKSWDAAVQQLQEWNCPTIWAATMLQDQQGQVLSTAHFDIDWSEQPHALVIGSEGTGLSPVIRDCLEGSNTTPVVQAVHVPMQGDIESLNAAVCGSVILFEYMRQWQQRHED</sequence>
<keyword evidence="5" id="KW-1133">Transmembrane helix</keyword>
<dbReference type="GO" id="GO:0003723">
    <property type="term" value="F:RNA binding"/>
    <property type="evidence" value="ECO:0007669"/>
    <property type="project" value="InterPro"/>
</dbReference>
<dbReference type="Gene3D" id="3.40.1280.10">
    <property type="match status" value="1"/>
</dbReference>
<evidence type="ECO:0000256" key="2">
    <source>
        <dbReference type="ARBA" id="ARBA00022603"/>
    </source>
</evidence>
<feature type="domain" description="MRM3-like substrate binding" evidence="7">
    <location>
        <begin position="146"/>
        <end position="257"/>
    </location>
</feature>
<evidence type="ECO:0000256" key="1">
    <source>
        <dbReference type="ARBA" id="ARBA00007228"/>
    </source>
</evidence>
<feature type="transmembrane region" description="Helical" evidence="5">
    <location>
        <begin position="53"/>
        <end position="76"/>
    </location>
</feature>
<accession>A0A9N8EGJ2</accession>
<dbReference type="Pfam" id="PF22435">
    <property type="entry name" value="MRM3-like_sub_bind"/>
    <property type="match status" value="1"/>
</dbReference>
<dbReference type="GO" id="GO:0008173">
    <property type="term" value="F:RNA methyltransferase activity"/>
    <property type="evidence" value="ECO:0007669"/>
    <property type="project" value="InterPro"/>
</dbReference>
<evidence type="ECO:0000256" key="3">
    <source>
        <dbReference type="ARBA" id="ARBA00022679"/>
    </source>
</evidence>
<dbReference type="InterPro" id="IPR001537">
    <property type="entry name" value="SpoU_MeTrfase"/>
</dbReference>
<evidence type="ECO:0000259" key="7">
    <source>
        <dbReference type="Pfam" id="PF22435"/>
    </source>
</evidence>
<dbReference type="GO" id="GO:0032259">
    <property type="term" value="P:methylation"/>
    <property type="evidence" value="ECO:0007669"/>
    <property type="project" value="UniProtKB-KW"/>
</dbReference>
<keyword evidence="2 8" id="KW-0489">Methyltransferase</keyword>
<keyword evidence="5" id="KW-0472">Membrane</keyword>
<evidence type="ECO:0000259" key="6">
    <source>
        <dbReference type="Pfam" id="PF00588"/>
    </source>
</evidence>
<dbReference type="SUPFAM" id="SSF55315">
    <property type="entry name" value="L30e-like"/>
    <property type="match status" value="1"/>
</dbReference>
<dbReference type="PANTHER" id="PTHR43191">
    <property type="entry name" value="RRNA METHYLTRANSFERASE 3"/>
    <property type="match status" value="1"/>
</dbReference>
<dbReference type="GO" id="GO:0006396">
    <property type="term" value="P:RNA processing"/>
    <property type="evidence" value="ECO:0007669"/>
    <property type="project" value="InterPro"/>
</dbReference>
<evidence type="ECO:0000313" key="9">
    <source>
        <dbReference type="Proteomes" id="UP001153069"/>
    </source>
</evidence>
<comment type="caution">
    <text evidence="8">The sequence shown here is derived from an EMBL/GenBank/DDBJ whole genome shotgun (WGS) entry which is preliminary data.</text>
</comment>
<dbReference type="AlphaFoldDB" id="A0A9N8EGJ2"/>
<proteinExistence type="inferred from homology"/>
<feature type="region of interest" description="Disordered" evidence="4">
    <location>
        <begin position="112"/>
        <end position="140"/>
    </location>
</feature>
<dbReference type="EMBL" id="CAICTM010000966">
    <property type="protein sequence ID" value="CAB9518851.1"/>
    <property type="molecule type" value="Genomic_DNA"/>
</dbReference>
<dbReference type="InterPro" id="IPR029064">
    <property type="entry name" value="Ribosomal_eL30-like_sf"/>
</dbReference>
<dbReference type="Proteomes" id="UP001153069">
    <property type="component" value="Unassembled WGS sequence"/>
</dbReference>
<keyword evidence="3" id="KW-0808">Transferase</keyword>
<evidence type="ECO:0000313" key="8">
    <source>
        <dbReference type="EMBL" id="CAB9518851.1"/>
    </source>
</evidence>
<keyword evidence="5" id="KW-0812">Transmembrane</keyword>
<dbReference type="CDD" id="cd18095">
    <property type="entry name" value="SpoU-like_rRNA-MTase"/>
    <property type="match status" value="1"/>
</dbReference>
<dbReference type="InterPro" id="IPR029026">
    <property type="entry name" value="tRNA_m1G_MTases_N"/>
</dbReference>
<organism evidence="8 9">
    <name type="scientific">Seminavis robusta</name>
    <dbReference type="NCBI Taxonomy" id="568900"/>
    <lineage>
        <taxon>Eukaryota</taxon>
        <taxon>Sar</taxon>
        <taxon>Stramenopiles</taxon>
        <taxon>Ochrophyta</taxon>
        <taxon>Bacillariophyta</taxon>
        <taxon>Bacillariophyceae</taxon>
        <taxon>Bacillariophycidae</taxon>
        <taxon>Naviculales</taxon>
        <taxon>Naviculaceae</taxon>
        <taxon>Seminavis</taxon>
    </lineage>
</organism>
<comment type="similarity">
    <text evidence="1">Belongs to the class IV-like SAM-binding methyltransferase superfamily. RNA methyltransferase TrmH family.</text>
</comment>
<dbReference type="InterPro" id="IPR029028">
    <property type="entry name" value="Alpha/beta_knot_MTases"/>
</dbReference>
<feature type="compositionally biased region" description="Acidic residues" evidence="4">
    <location>
        <begin position="213"/>
        <end position="225"/>
    </location>
</feature>